<reference evidence="2 3" key="1">
    <citation type="submission" date="2014-04" db="EMBL/GenBank/DDBJ databases">
        <authorList>
            <consortium name="DOE Joint Genome Institute"/>
            <person name="Kuo A."/>
            <person name="Kohler A."/>
            <person name="Nagy L.G."/>
            <person name="Floudas D."/>
            <person name="Copeland A."/>
            <person name="Barry K.W."/>
            <person name="Cichocki N."/>
            <person name="Veneault-Fourrey C."/>
            <person name="LaButti K."/>
            <person name="Lindquist E.A."/>
            <person name="Lipzen A."/>
            <person name="Lundell T."/>
            <person name="Morin E."/>
            <person name="Murat C."/>
            <person name="Sun H."/>
            <person name="Tunlid A."/>
            <person name="Henrissat B."/>
            <person name="Grigoriev I.V."/>
            <person name="Hibbett D.S."/>
            <person name="Martin F."/>
            <person name="Nordberg H.P."/>
            <person name="Cantor M.N."/>
            <person name="Hua S.X."/>
        </authorList>
    </citation>
    <scope>NUCLEOTIDE SEQUENCE [LARGE SCALE GENOMIC DNA]</scope>
    <source>
        <strain evidence="2 3">Foug A</strain>
    </source>
</reference>
<accession>A0A0C3E2I2</accession>
<feature type="compositionally biased region" description="Pro residues" evidence="1">
    <location>
        <begin position="9"/>
        <end position="25"/>
    </location>
</feature>
<dbReference type="OrthoDB" id="2756770at2759"/>
<gene>
    <name evidence="2" type="ORF">SCLCIDRAFT_119990</name>
</gene>
<sequence length="155" mass="17474">EEEPKEPNPPRTPSPNVPPLAPRMPSPAQHLPPLAPQHPGQAEHHQNAPLPLCPRNVYGEHQHPIEQLQDIESVSRWQQTTPINGHTRPYSCGFPDTSATPSEEDVQKMCEEGGANLVRFLMGKALTTQDPHTENIHNWSYKDITRLPQAEQKLW</sequence>
<evidence type="ECO:0000313" key="3">
    <source>
        <dbReference type="Proteomes" id="UP000053989"/>
    </source>
</evidence>
<dbReference type="Proteomes" id="UP000053989">
    <property type="component" value="Unassembled WGS sequence"/>
</dbReference>
<feature type="non-terminal residue" evidence="2">
    <location>
        <position position="1"/>
    </location>
</feature>
<organism evidence="2 3">
    <name type="scientific">Scleroderma citrinum Foug A</name>
    <dbReference type="NCBI Taxonomy" id="1036808"/>
    <lineage>
        <taxon>Eukaryota</taxon>
        <taxon>Fungi</taxon>
        <taxon>Dikarya</taxon>
        <taxon>Basidiomycota</taxon>
        <taxon>Agaricomycotina</taxon>
        <taxon>Agaricomycetes</taxon>
        <taxon>Agaricomycetidae</taxon>
        <taxon>Boletales</taxon>
        <taxon>Sclerodermatineae</taxon>
        <taxon>Sclerodermataceae</taxon>
        <taxon>Scleroderma</taxon>
    </lineage>
</organism>
<dbReference type="AlphaFoldDB" id="A0A0C3E2I2"/>
<proteinExistence type="predicted"/>
<feature type="region of interest" description="Disordered" evidence="1">
    <location>
        <begin position="1"/>
        <end position="58"/>
    </location>
</feature>
<evidence type="ECO:0000313" key="2">
    <source>
        <dbReference type="EMBL" id="KIM62271.1"/>
    </source>
</evidence>
<dbReference type="InParanoid" id="A0A0C3E2I2"/>
<name>A0A0C3E2I2_9AGAM</name>
<reference evidence="3" key="2">
    <citation type="submission" date="2015-01" db="EMBL/GenBank/DDBJ databases">
        <title>Evolutionary Origins and Diversification of the Mycorrhizal Mutualists.</title>
        <authorList>
            <consortium name="DOE Joint Genome Institute"/>
            <consortium name="Mycorrhizal Genomics Consortium"/>
            <person name="Kohler A."/>
            <person name="Kuo A."/>
            <person name="Nagy L.G."/>
            <person name="Floudas D."/>
            <person name="Copeland A."/>
            <person name="Barry K.W."/>
            <person name="Cichocki N."/>
            <person name="Veneault-Fourrey C."/>
            <person name="LaButti K."/>
            <person name="Lindquist E.A."/>
            <person name="Lipzen A."/>
            <person name="Lundell T."/>
            <person name="Morin E."/>
            <person name="Murat C."/>
            <person name="Riley R."/>
            <person name="Ohm R."/>
            <person name="Sun H."/>
            <person name="Tunlid A."/>
            <person name="Henrissat B."/>
            <person name="Grigoriev I.V."/>
            <person name="Hibbett D.S."/>
            <person name="Martin F."/>
        </authorList>
    </citation>
    <scope>NUCLEOTIDE SEQUENCE [LARGE SCALE GENOMIC DNA]</scope>
    <source>
        <strain evidence="3">Foug A</strain>
    </source>
</reference>
<dbReference type="EMBL" id="KN822044">
    <property type="protein sequence ID" value="KIM62271.1"/>
    <property type="molecule type" value="Genomic_DNA"/>
</dbReference>
<dbReference type="HOGENOM" id="CLU_1699787_0_0_1"/>
<evidence type="ECO:0000256" key="1">
    <source>
        <dbReference type="SAM" id="MobiDB-lite"/>
    </source>
</evidence>
<feature type="region of interest" description="Disordered" evidence="1">
    <location>
        <begin position="81"/>
        <end position="101"/>
    </location>
</feature>
<protein>
    <submittedName>
        <fullName evidence="2">Uncharacterized protein</fullName>
    </submittedName>
</protein>
<keyword evidence="3" id="KW-1185">Reference proteome</keyword>